<gene>
    <name evidence="1" type="ORF">DCAF_LOCUS23353</name>
</gene>
<reference evidence="1 2" key="1">
    <citation type="submission" date="2024-01" db="EMBL/GenBank/DDBJ databases">
        <authorList>
            <person name="Waweru B."/>
        </authorList>
    </citation>
    <scope>NUCLEOTIDE SEQUENCE [LARGE SCALE GENOMIC DNA]</scope>
</reference>
<dbReference type="EMBL" id="CAWUPB010001184">
    <property type="protein sequence ID" value="CAK7350613.1"/>
    <property type="molecule type" value="Genomic_DNA"/>
</dbReference>
<keyword evidence="2" id="KW-1185">Reference proteome</keyword>
<comment type="caution">
    <text evidence="1">The sequence shown here is derived from an EMBL/GenBank/DDBJ whole genome shotgun (WGS) entry which is preliminary data.</text>
</comment>
<sequence>MAIHLKKSKLDSTNSLKSWSLPVGSSERQKQFELSAEIWPRHVIRHKVTPMPRKGCCGVVVITLVLHTKGPQFDPGQQHFGFCGGQS</sequence>
<name>A0AAV1SK28_9ROSI</name>
<organism evidence="1 2">
    <name type="scientific">Dovyalis caffra</name>
    <dbReference type="NCBI Taxonomy" id="77055"/>
    <lineage>
        <taxon>Eukaryota</taxon>
        <taxon>Viridiplantae</taxon>
        <taxon>Streptophyta</taxon>
        <taxon>Embryophyta</taxon>
        <taxon>Tracheophyta</taxon>
        <taxon>Spermatophyta</taxon>
        <taxon>Magnoliopsida</taxon>
        <taxon>eudicotyledons</taxon>
        <taxon>Gunneridae</taxon>
        <taxon>Pentapetalae</taxon>
        <taxon>rosids</taxon>
        <taxon>fabids</taxon>
        <taxon>Malpighiales</taxon>
        <taxon>Salicaceae</taxon>
        <taxon>Flacourtieae</taxon>
        <taxon>Dovyalis</taxon>
    </lineage>
</organism>
<dbReference type="Proteomes" id="UP001314170">
    <property type="component" value="Unassembled WGS sequence"/>
</dbReference>
<accession>A0AAV1SK28</accession>
<evidence type="ECO:0000313" key="2">
    <source>
        <dbReference type="Proteomes" id="UP001314170"/>
    </source>
</evidence>
<evidence type="ECO:0000313" key="1">
    <source>
        <dbReference type="EMBL" id="CAK7350613.1"/>
    </source>
</evidence>
<proteinExistence type="predicted"/>
<dbReference type="AlphaFoldDB" id="A0AAV1SK28"/>
<protein>
    <submittedName>
        <fullName evidence="1">Uncharacterized protein</fullName>
    </submittedName>
</protein>